<reference evidence="6 7" key="1">
    <citation type="submission" date="2014-02" db="EMBL/GenBank/DDBJ databases">
        <title>Expanding our view of genomic diversity in Candidatus Accumulibacter clades.</title>
        <authorList>
            <person name="Skennerton C.T."/>
            <person name="Barr J.J."/>
            <person name="Slater F.R."/>
            <person name="Bond P.L."/>
            <person name="Tyson G.W."/>
        </authorList>
    </citation>
    <scope>NUCLEOTIDE SEQUENCE [LARGE SCALE GENOMIC DNA]</scope>
    <source>
        <strain evidence="7">BA-91</strain>
    </source>
</reference>
<evidence type="ECO:0000256" key="1">
    <source>
        <dbReference type="ARBA" id="ARBA00004651"/>
    </source>
</evidence>
<keyword evidence="3" id="KW-0812">Transmembrane</keyword>
<evidence type="ECO:0000256" key="5">
    <source>
        <dbReference type="ARBA" id="ARBA00023136"/>
    </source>
</evidence>
<dbReference type="PANTHER" id="PTHR30213:SF0">
    <property type="entry name" value="UPF0761 MEMBRANE PROTEIN YIHY"/>
    <property type="match status" value="1"/>
</dbReference>
<keyword evidence="5" id="KW-0472">Membrane</keyword>
<dbReference type="NCBIfam" id="TIGR00765">
    <property type="entry name" value="yihY_not_rbn"/>
    <property type="match status" value="1"/>
</dbReference>
<dbReference type="EMBL" id="JDVG02000445">
    <property type="protein sequence ID" value="KFB72065.1"/>
    <property type="molecule type" value="Genomic_DNA"/>
</dbReference>
<evidence type="ECO:0000256" key="4">
    <source>
        <dbReference type="ARBA" id="ARBA00022989"/>
    </source>
</evidence>
<dbReference type="AlphaFoldDB" id="A0A080LWD3"/>
<evidence type="ECO:0000313" key="6">
    <source>
        <dbReference type="EMBL" id="KFB72065.1"/>
    </source>
</evidence>
<name>A0A080LWD3_9PROT</name>
<evidence type="ECO:0008006" key="8">
    <source>
        <dbReference type="Google" id="ProtNLM"/>
    </source>
</evidence>
<accession>A0A080LWD3</accession>
<organism evidence="6 7">
    <name type="scientific">Candidatus Accumulibacter phosphatis</name>
    <dbReference type="NCBI Taxonomy" id="327160"/>
    <lineage>
        <taxon>Bacteria</taxon>
        <taxon>Pseudomonadati</taxon>
        <taxon>Pseudomonadota</taxon>
        <taxon>Betaproteobacteria</taxon>
        <taxon>Candidatus Accumulibacter</taxon>
    </lineage>
</organism>
<sequence>MSPAHFPWRRFAARVRRRFVEENFDQISASLAFTTLLSLVPLVAVVLSIVALVPFFPSIVEQLELSLARSLLPERGAGMIIAYVLEFSQKAANVTAVGSLALVATVLMLLLTIERTFNHVWSVRETRPWWRRLRLFAALLVLWPVVIGSVLLASSYAVTTSLGVLDELPWVRRILFKALGLVIASLFLGGLYHVLPNTRVASRDSAWAGLFAALGFLLLQKGFEFYLSNFPTYTVVYGTFATLPIFLLWLYLSWAVVLLGALVAATLPEFRGPGNSAGNGTPERS</sequence>
<keyword evidence="4" id="KW-1133">Transmembrane helix</keyword>
<comment type="subcellular location">
    <subcellularLocation>
        <location evidence="1">Cell membrane</location>
        <topology evidence="1">Multi-pass membrane protein</topology>
    </subcellularLocation>
</comment>
<dbReference type="PIRSF" id="PIRSF035875">
    <property type="entry name" value="RNase_BN"/>
    <property type="match status" value="1"/>
</dbReference>
<evidence type="ECO:0000313" key="7">
    <source>
        <dbReference type="Proteomes" id="UP000020077"/>
    </source>
</evidence>
<evidence type="ECO:0000256" key="2">
    <source>
        <dbReference type="ARBA" id="ARBA00022475"/>
    </source>
</evidence>
<gene>
    <name evidence="6" type="ORF">AW09_002753</name>
</gene>
<dbReference type="Proteomes" id="UP000020077">
    <property type="component" value="Unassembled WGS sequence"/>
</dbReference>
<dbReference type="PANTHER" id="PTHR30213">
    <property type="entry name" value="INNER MEMBRANE PROTEIN YHJD"/>
    <property type="match status" value="1"/>
</dbReference>
<dbReference type="InterPro" id="IPR017039">
    <property type="entry name" value="Virul_fac_BrkB"/>
</dbReference>
<comment type="caution">
    <text evidence="6">The sequence shown here is derived from an EMBL/GenBank/DDBJ whole genome shotgun (WGS) entry which is preliminary data.</text>
</comment>
<keyword evidence="2" id="KW-1003">Cell membrane</keyword>
<protein>
    <recommendedName>
        <fullName evidence="8">YihY family inner membrane protein</fullName>
    </recommendedName>
</protein>
<dbReference type="Pfam" id="PF03631">
    <property type="entry name" value="Virul_fac_BrkB"/>
    <property type="match status" value="1"/>
</dbReference>
<evidence type="ECO:0000256" key="3">
    <source>
        <dbReference type="ARBA" id="ARBA00022692"/>
    </source>
</evidence>
<dbReference type="GO" id="GO:0005886">
    <property type="term" value="C:plasma membrane"/>
    <property type="evidence" value="ECO:0007669"/>
    <property type="project" value="UniProtKB-SubCell"/>
</dbReference>
<proteinExistence type="predicted"/>